<dbReference type="GO" id="GO:0032993">
    <property type="term" value="C:protein-DNA complex"/>
    <property type="evidence" value="ECO:0007669"/>
    <property type="project" value="TreeGrafter"/>
</dbReference>
<proteinExistence type="predicted"/>
<organism evidence="6 7">
    <name type="scientific">Gemmatimonas groenlandica</name>
    <dbReference type="NCBI Taxonomy" id="2732249"/>
    <lineage>
        <taxon>Bacteria</taxon>
        <taxon>Pseudomonadati</taxon>
        <taxon>Gemmatimonadota</taxon>
        <taxon>Gemmatimonadia</taxon>
        <taxon>Gemmatimonadales</taxon>
        <taxon>Gemmatimonadaceae</taxon>
        <taxon>Gemmatimonas</taxon>
    </lineage>
</organism>
<feature type="DNA-binding region" description="OmpR/PhoB-type" evidence="3">
    <location>
        <begin position="139"/>
        <end position="238"/>
    </location>
</feature>
<dbReference type="SMART" id="SM00862">
    <property type="entry name" value="Trans_reg_C"/>
    <property type="match status" value="1"/>
</dbReference>
<name>A0A6M4IRA8_9BACT</name>
<evidence type="ECO:0000259" key="5">
    <source>
        <dbReference type="PROSITE" id="PS51755"/>
    </source>
</evidence>
<dbReference type="PROSITE" id="PS50110">
    <property type="entry name" value="RESPONSE_REGULATORY"/>
    <property type="match status" value="1"/>
</dbReference>
<dbReference type="PROSITE" id="PS51755">
    <property type="entry name" value="OMPR_PHOB"/>
    <property type="match status" value="1"/>
</dbReference>
<dbReference type="Pfam" id="PF00486">
    <property type="entry name" value="Trans_reg_C"/>
    <property type="match status" value="1"/>
</dbReference>
<accession>A0A6M4IRA8</accession>
<evidence type="ECO:0000256" key="2">
    <source>
        <dbReference type="PROSITE-ProRule" id="PRU00169"/>
    </source>
</evidence>
<evidence type="ECO:0000313" key="6">
    <source>
        <dbReference type="EMBL" id="QJR37454.1"/>
    </source>
</evidence>
<dbReference type="Pfam" id="PF00072">
    <property type="entry name" value="Response_reg"/>
    <property type="match status" value="1"/>
</dbReference>
<keyword evidence="2" id="KW-0597">Phosphoprotein</keyword>
<dbReference type="GO" id="GO:0006355">
    <property type="term" value="P:regulation of DNA-templated transcription"/>
    <property type="evidence" value="ECO:0007669"/>
    <property type="project" value="InterPro"/>
</dbReference>
<dbReference type="Proteomes" id="UP000500938">
    <property type="component" value="Chromosome"/>
</dbReference>
<evidence type="ECO:0000259" key="4">
    <source>
        <dbReference type="PROSITE" id="PS50110"/>
    </source>
</evidence>
<dbReference type="PANTHER" id="PTHR48111:SF50">
    <property type="entry name" value="KDP OPERON TRANSCRIPTIONAL REGULATORY PROTEIN KDPE"/>
    <property type="match status" value="1"/>
</dbReference>
<dbReference type="Gene3D" id="1.10.10.10">
    <property type="entry name" value="Winged helix-like DNA-binding domain superfamily/Winged helix DNA-binding domain"/>
    <property type="match status" value="1"/>
</dbReference>
<dbReference type="InterPro" id="IPR039420">
    <property type="entry name" value="WalR-like"/>
</dbReference>
<dbReference type="GO" id="GO:0005829">
    <property type="term" value="C:cytosol"/>
    <property type="evidence" value="ECO:0007669"/>
    <property type="project" value="TreeGrafter"/>
</dbReference>
<gene>
    <name evidence="6" type="ORF">HKW67_19030</name>
</gene>
<dbReference type="InterPro" id="IPR001867">
    <property type="entry name" value="OmpR/PhoB-type_DNA-bd"/>
</dbReference>
<dbReference type="GO" id="GO:0000976">
    <property type="term" value="F:transcription cis-regulatory region binding"/>
    <property type="evidence" value="ECO:0007669"/>
    <property type="project" value="TreeGrafter"/>
</dbReference>
<keyword evidence="7" id="KW-1185">Reference proteome</keyword>
<dbReference type="AlphaFoldDB" id="A0A6M4IRA8"/>
<dbReference type="Gene3D" id="6.10.250.690">
    <property type="match status" value="1"/>
</dbReference>
<keyword evidence="1 3" id="KW-0238">DNA-binding</keyword>
<dbReference type="SUPFAM" id="SSF52172">
    <property type="entry name" value="CheY-like"/>
    <property type="match status" value="1"/>
</dbReference>
<dbReference type="CDD" id="cd00383">
    <property type="entry name" value="trans_reg_C"/>
    <property type="match status" value="1"/>
</dbReference>
<dbReference type="InterPro" id="IPR036388">
    <property type="entry name" value="WH-like_DNA-bd_sf"/>
</dbReference>
<evidence type="ECO:0000256" key="3">
    <source>
        <dbReference type="PROSITE-ProRule" id="PRU01091"/>
    </source>
</evidence>
<dbReference type="PANTHER" id="PTHR48111">
    <property type="entry name" value="REGULATOR OF RPOS"/>
    <property type="match status" value="1"/>
</dbReference>
<sequence>MSPVLFTEGPDPESILVVEDDVDLRDVLVHTLGTICRSVRTASTLSDAVRECTLKAPDLVLLDLGLPDGDGADLLLRLRGITDVPIIVLSGRAEEEEKVALLDAGADDFIIKPCGASELLARVRGQIRRSATSLAVRSWARITTDGVEIDLVAQRVVRHGVPQRLTPTEWALLRALVLHPGRALSPRELWDLVWDREFGDFATHVRVHMTHLRRKVEPDPSVPRLIITEPGVGYRFVGPG</sequence>
<dbReference type="EMBL" id="CP053085">
    <property type="protein sequence ID" value="QJR37454.1"/>
    <property type="molecule type" value="Genomic_DNA"/>
</dbReference>
<feature type="domain" description="OmpR/PhoB-type" evidence="5">
    <location>
        <begin position="139"/>
        <end position="238"/>
    </location>
</feature>
<dbReference type="InterPro" id="IPR001789">
    <property type="entry name" value="Sig_transdc_resp-reg_receiver"/>
</dbReference>
<dbReference type="KEGG" id="ggr:HKW67_19030"/>
<reference evidence="6 7" key="1">
    <citation type="submission" date="2020-05" db="EMBL/GenBank/DDBJ databases">
        <title>Complete genome sequence of Gemmatimonas greenlandica TET16.</title>
        <authorList>
            <person name="Zeng Y."/>
        </authorList>
    </citation>
    <scope>NUCLEOTIDE SEQUENCE [LARGE SCALE GENOMIC DNA]</scope>
    <source>
        <strain evidence="6 7">TET16</strain>
    </source>
</reference>
<protein>
    <submittedName>
        <fullName evidence="6">Response regulator transcription factor</fullName>
    </submittedName>
</protein>
<dbReference type="RefSeq" id="WP_171226889.1">
    <property type="nucleotide sequence ID" value="NZ_CP053085.1"/>
</dbReference>
<feature type="domain" description="Response regulatory" evidence="4">
    <location>
        <begin position="14"/>
        <end position="127"/>
    </location>
</feature>
<dbReference type="Gene3D" id="3.40.50.2300">
    <property type="match status" value="1"/>
</dbReference>
<feature type="modified residue" description="4-aspartylphosphate" evidence="2">
    <location>
        <position position="63"/>
    </location>
</feature>
<dbReference type="InterPro" id="IPR011006">
    <property type="entry name" value="CheY-like_superfamily"/>
</dbReference>
<dbReference type="SMART" id="SM00448">
    <property type="entry name" value="REC"/>
    <property type="match status" value="1"/>
</dbReference>
<dbReference type="GO" id="GO:0000156">
    <property type="term" value="F:phosphorelay response regulator activity"/>
    <property type="evidence" value="ECO:0007669"/>
    <property type="project" value="TreeGrafter"/>
</dbReference>
<evidence type="ECO:0000313" key="7">
    <source>
        <dbReference type="Proteomes" id="UP000500938"/>
    </source>
</evidence>
<evidence type="ECO:0000256" key="1">
    <source>
        <dbReference type="ARBA" id="ARBA00023125"/>
    </source>
</evidence>